<evidence type="ECO:0000313" key="1">
    <source>
        <dbReference type="EMBL" id="GFS30043.1"/>
    </source>
</evidence>
<dbReference type="AlphaFoldDB" id="A0A8X6JH54"/>
<organism evidence="1 2">
    <name type="scientific">Nephila pilipes</name>
    <name type="common">Giant wood spider</name>
    <name type="synonym">Nephila maculata</name>
    <dbReference type="NCBI Taxonomy" id="299642"/>
    <lineage>
        <taxon>Eukaryota</taxon>
        <taxon>Metazoa</taxon>
        <taxon>Ecdysozoa</taxon>
        <taxon>Arthropoda</taxon>
        <taxon>Chelicerata</taxon>
        <taxon>Arachnida</taxon>
        <taxon>Araneae</taxon>
        <taxon>Araneomorphae</taxon>
        <taxon>Entelegynae</taxon>
        <taxon>Araneoidea</taxon>
        <taxon>Nephilidae</taxon>
        <taxon>Nephila</taxon>
    </lineage>
</organism>
<proteinExistence type="predicted"/>
<evidence type="ECO:0000313" key="2">
    <source>
        <dbReference type="Proteomes" id="UP000887013"/>
    </source>
</evidence>
<reference evidence="1" key="1">
    <citation type="submission" date="2020-08" db="EMBL/GenBank/DDBJ databases">
        <title>Multicomponent nature underlies the extraordinary mechanical properties of spider dragline silk.</title>
        <authorList>
            <person name="Kono N."/>
            <person name="Nakamura H."/>
            <person name="Mori M."/>
            <person name="Yoshida Y."/>
            <person name="Ohtoshi R."/>
            <person name="Malay A.D."/>
            <person name="Moran D.A.P."/>
            <person name="Tomita M."/>
            <person name="Numata K."/>
            <person name="Arakawa K."/>
        </authorList>
    </citation>
    <scope>NUCLEOTIDE SEQUENCE</scope>
</reference>
<keyword evidence="2" id="KW-1185">Reference proteome</keyword>
<comment type="caution">
    <text evidence="1">The sequence shown here is derived from an EMBL/GenBank/DDBJ whole genome shotgun (WGS) entry which is preliminary data.</text>
</comment>
<accession>A0A8X6JH54</accession>
<sequence length="113" mass="12806">MNPRDAKMKRSSVCQEPTLHPEFHGFTSPEFSGHSSARPIPKKLSNAFCSPILVVSSIHANFLYIPQKHIVEISIASMLTQISRKEKLLQKNINKISQVFRETDESSQPENED</sequence>
<dbReference type="EMBL" id="BMAW01041664">
    <property type="protein sequence ID" value="GFS30043.1"/>
    <property type="molecule type" value="Genomic_DNA"/>
</dbReference>
<gene>
    <name evidence="1" type="ORF">NPIL_87381</name>
</gene>
<dbReference type="Proteomes" id="UP000887013">
    <property type="component" value="Unassembled WGS sequence"/>
</dbReference>
<protein>
    <submittedName>
        <fullName evidence="1">Uncharacterized protein</fullName>
    </submittedName>
</protein>
<name>A0A8X6JH54_NEPPI</name>